<dbReference type="PROSITE" id="PS51257">
    <property type="entry name" value="PROKAR_LIPOPROTEIN"/>
    <property type="match status" value="1"/>
</dbReference>
<feature type="signal peptide" evidence="1">
    <location>
        <begin position="1"/>
        <end position="19"/>
    </location>
</feature>
<name>A0ABV6RK32_9GAMM</name>
<keyword evidence="3" id="KW-1185">Reference proteome</keyword>
<keyword evidence="2" id="KW-0326">Glycosidase</keyword>
<dbReference type="CDD" id="cd15482">
    <property type="entry name" value="Sialidase_non-viral"/>
    <property type="match status" value="1"/>
</dbReference>
<protein>
    <submittedName>
        <fullName evidence="2">Sialidase family protein</fullName>
        <ecNumber evidence="2">3.2.1.-</ecNumber>
    </submittedName>
</protein>
<comment type="caution">
    <text evidence="2">The sequence shown here is derived from an EMBL/GenBank/DDBJ whole genome shotgun (WGS) entry which is preliminary data.</text>
</comment>
<evidence type="ECO:0000256" key="1">
    <source>
        <dbReference type="SAM" id="SignalP"/>
    </source>
</evidence>
<dbReference type="EMBL" id="JBHLTG010000001">
    <property type="protein sequence ID" value="MFC0676313.1"/>
    <property type="molecule type" value="Genomic_DNA"/>
</dbReference>
<dbReference type="EC" id="3.2.1.-" evidence="2"/>
<sequence>MKTSPLAPLALLAALAVSACDRGRPADAAAAAESPAPATAPAKPVAVALRDWPLPAPPGAAQPDLVRAPDGSLLLSWIERDGKQHQLKFARWRDDAWSTPRTIARGSDWFVNWADTPHITQTADGALWAHWLQKSAAAPYAYDVVLTRSGDDGATWSKPVHVNDDGTPTEHGFVSLWPASHDRLGIAWLDGRRTAGADAHGGHDDHAAATPAAMMTLRTARFDAGMQRHDERELDLSTCDCCQTDVAVSARGPVIAYRDRTPDEIRDIQVATLDGGFSPKRVHADNWKMPACPVNGPSLDARGDTVVVGWYTAAGDVPTLRLARSVDGGQRFAAPVDVDAGTHVLGRADVAIDSDAVWLLSTREDAGAQSVQLRRFAPTLEGAPQLVEVARLQGRGRGTGFPQLAPGPDGMHVVWTDLVEGQPRLAGARVSAAENDATDTGIARR</sequence>
<dbReference type="GO" id="GO:0016798">
    <property type="term" value="F:hydrolase activity, acting on glycosyl bonds"/>
    <property type="evidence" value="ECO:0007669"/>
    <property type="project" value="UniProtKB-KW"/>
</dbReference>
<accession>A0ABV6RK32</accession>
<keyword evidence="1" id="KW-0732">Signal</keyword>
<dbReference type="RefSeq" id="WP_386663907.1">
    <property type="nucleotide sequence ID" value="NZ_JBHLTG010000001.1"/>
</dbReference>
<reference evidence="2 3" key="1">
    <citation type="submission" date="2024-09" db="EMBL/GenBank/DDBJ databases">
        <authorList>
            <person name="Sun Q."/>
            <person name="Mori K."/>
        </authorList>
    </citation>
    <scope>NUCLEOTIDE SEQUENCE [LARGE SCALE GENOMIC DNA]</scope>
    <source>
        <strain evidence="2 3">KCTC 23076</strain>
    </source>
</reference>
<dbReference type="InterPro" id="IPR036278">
    <property type="entry name" value="Sialidase_sf"/>
</dbReference>
<evidence type="ECO:0000313" key="2">
    <source>
        <dbReference type="EMBL" id="MFC0676313.1"/>
    </source>
</evidence>
<proteinExistence type="predicted"/>
<dbReference type="Proteomes" id="UP001589896">
    <property type="component" value="Unassembled WGS sequence"/>
</dbReference>
<gene>
    <name evidence="2" type="ORF">ACFFGH_00430</name>
</gene>
<dbReference type="SUPFAM" id="SSF50939">
    <property type="entry name" value="Sialidases"/>
    <property type="match status" value="1"/>
</dbReference>
<evidence type="ECO:0000313" key="3">
    <source>
        <dbReference type="Proteomes" id="UP001589896"/>
    </source>
</evidence>
<keyword evidence="2" id="KW-0378">Hydrolase</keyword>
<dbReference type="Gene3D" id="2.120.10.10">
    <property type="match status" value="1"/>
</dbReference>
<feature type="chain" id="PRO_5046398081" evidence="1">
    <location>
        <begin position="20"/>
        <end position="445"/>
    </location>
</feature>
<organism evidence="2 3">
    <name type="scientific">Lysobacter korlensis</name>
    <dbReference type="NCBI Taxonomy" id="553636"/>
    <lineage>
        <taxon>Bacteria</taxon>
        <taxon>Pseudomonadati</taxon>
        <taxon>Pseudomonadota</taxon>
        <taxon>Gammaproteobacteria</taxon>
        <taxon>Lysobacterales</taxon>
        <taxon>Lysobacteraceae</taxon>
        <taxon>Lysobacter</taxon>
    </lineage>
</organism>